<feature type="compositionally biased region" description="Polar residues" evidence="1">
    <location>
        <begin position="106"/>
        <end position="116"/>
    </location>
</feature>
<dbReference type="GO" id="GO:0005634">
    <property type="term" value="C:nucleus"/>
    <property type="evidence" value="ECO:0007669"/>
    <property type="project" value="TreeGrafter"/>
</dbReference>
<dbReference type="AlphaFoldDB" id="A0A6G1GWV4"/>
<feature type="region of interest" description="Disordered" evidence="1">
    <location>
        <begin position="41"/>
        <end position="66"/>
    </location>
</feature>
<evidence type="ECO:0008006" key="4">
    <source>
        <dbReference type="Google" id="ProtNLM"/>
    </source>
</evidence>
<dbReference type="Proteomes" id="UP000800041">
    <property type="component" value="Unassembled WGS sequence"/>
</dbReference>
<gene>
    <name evidence="2" type="ORF">K402DRAFT_334808</name>
</gene>
<feature type="region of interest" description="Disordered" evidence="1">
    <location>
        <begin position="82"/>
        <end position="119"/>
    </location>
</feature>
<organism evidence="2 3">
    <name type="scientific">Aulographum hederae CBS 113979</name>
    <dbReference type="NCBI Taxonomy" id="1176131"/>
    <lineage>
        <taxon>Eukaryota</taxon>
        <taxon>Fungi</taxon>
        <taxon>Dikarya</taxon>
        <taxon>Ascomycota</taxon>
        <taxon>Pezizomycotina</taxon>
        <taxon>Dothideomycetes</taxon>
        <taxon>Pleosporomycetidae</taxon>
        <taxon>Aulographales</taxon>
        <taxon>Aulographaceae</taxon>
    </lineage>
</organism>
<accession>A0A6G1GWV4</accession>
<feature type="compositionally biased region" description="Pro residues" evidence="1">
    <location>
        <begin position="54"/>
        <end position="65"/>
    </location>
</feature>
<name>A0A6G1GWV4_9PEZI</name>
<reference evidence="2" key="1">
    <citation type="journal article" date="2020" name="Stud. Mycol.">
        <title>101 Dothideomycetes genomes: a test case for predicting lifestyles and emergence of pathogens.</title>
        <authorList>
            <person name="Haridas S."/>
            <person name="Albert R."/>
            <person name="Binder M."/>
            <person name="Bloem J."/>
            <person name="Labutti K."/>
            <person name="Salamov A."/>
            <person name="Andreopoulos B."/>
            <person name="Baker S."/>
            <person name="Barry K."/>
            <person name="Bills G."/>
            <person name="Bluhm B."/>
            <person name="Cannon C."/>
            <person name="Castanera R."/>
            <person name="Culley D."/>
            <person name="Daum C."/>
            <person name="Ezra D."/>
            <person name="Gonzalez J."/>
            <person name="Henrissat B."/>
            <person name="Kuo A."/>
            <person name="Liang C."/>
            <person name="Lipzen A."/>
            <person name="Lutzoni F."/>
            <person name="Magnuson J."/>
            <person name="Mondo S."/>
            <person name="Nolan M."/>
            <person name="Ohm R."/>
            <person name="Pangilinan J."/>
            <person name="Park H.-J."/>
            <person name="Ramirez L."/>
            <person name="Alfaro M."/>
            <person name="Sun H."/>
            <person name="Tritt A."/>
            <person name="Yoshinaga Y."/>
            <person name="Zwiers L.-H."/>
            <person name="Turgeon B."/>
            <person name="Goodwin S."/>
            <person name="Spatafora J."/>
            <person name="Crous P."/>
            <person name="Grigoriev I."/>
        </authorList>
    </citation>
    <scope>NUCLEOTIDE SEQUENCE</scope>
    <source>
        <strain evidence="2">CBS 113979</strain>
    </source>
</reference>
<evidence type="ECO:0000256" key="1">
    <source>
        <dbReference type="SAM" id="MobiDB-lite"/>
    </source>
</evidence>
<evidence type="ECO:0000313" key="3">
    <source>
        <dbReference type="Proteomes" id="UP000800041"/>
    </source>
</evidence>
<dbReference type="GO" id="GO:0000432">
    <property type="term" value="P:positive regulation of transcription from RNA polymerase II promoter by glucose"/>
    <property type="evidence" value="ECO:0007669"/>
    <property type="project" value="TreeGrafter"/>
</dbReference>
<dbReference type="InterPro" id="IPR018818">
    <property type="entry name" value="Stb3"/>
</dbReference>
<proteinExistence type="predicted"/>
<feature type="compositionally biased region" description="Acidic residues" evidence="1">
    <location>
        <begin position="313"/>
        <end position="332"/>
    </location>
</feature>
<feature type="region of interest" description="Disordered" evidence="1">
    <location>
        <begin position="234"/>
        <end position="265"/>
    </location>
</feature>
<dbReference type="GO" id="GO:0043565">
    <property type="term" value="F:sequence-specific DNA binding"/>
    <property type="evidence" value="ECO:0007669"/>
    <property type="project" value="TreeGrafter"/>
</dbReference>
<protein>
    <recommendedName>
        <fullName evidence="4">Sin3 binding protein-domain-containing protein</fullName>
    </recommendedName>
</protein>
<feature type="compositionally biased region" description="Basic and acidic residues" evidence="1">
    <location>
        <begin position="208"/>
        <end position="220"/>
    </location>
</feature>
<feature type="region of interest" description="Disordered" evidence="1">
    <location>
        <begin position="301"/>
        <end position="332"/>
    </location>
</feature>
<dbReference type="PANTHER" id="PTHR28164:SF1">
    <property type="entry name" value="PROTEIN STB3"/>
    <property type="match status" value="1"/>
</dbReference>
<keyword evidence="3" id="KW-1185">Reference proteome</keyword>
<dbReference type="Pfam" id="PF10330">
    <property type="entry name" value="Stb3"/>
    <property type="match status" value="1"/>
</dbReference>
<evidence type="ECO:0000313" key="2">
    <source>
        <dbReference type="EMBL" id="KAF1985292.1"/>
    </source>
</evidence>
<dbReference type="OrthoDB" id="5391991at2759"/>
<feature type="region of interest" description="Disordered" evidence="1">
    <location>
        <begin position="208"/>
        <end position="227"/>
    </location>
</feature>
<dbReference type="EMBL" id="ML977163">
    <property type="protein sequence ID" value="KAF1985292.1"/>
    <property type="molecule type" value="Genomic_DNA"/>
</dbReference>
<dbReference type="PANTHER" id="PTHR28164">
    <property type="entry name" value="PROTEIN STB3"/>
    <property type="match status" value="1"/>
</dbReference>
<sequence>MASAPVSKPISNIAMAFAGKSSLDVPEQGQTFKPTLPTFSVPNQAFSGQGGLLPTPPNSISPTLPPHKVRALKRETGDRLHLATPISTPSPNPPDSDLDLQDVSDGASQVQVTKPQPLSKDALSGLESAAAITPQMLAKHHLPAILLTNGPIAIRHILAHLTQTVPGFSRIPGTKARRLVVGALESRSRGGADGDVIFEKVGWGRWDARKAGQPARERTLHPPTIGSIDASLPERLAFSPPPSVGGSYTNSHAGGLHIPKGRMGGRTWEVSSYGRRNSSWAESGISRDDEAMYMAEHEADKMSLDGEEKNDATSDDFSDSNEEDSESDMTDEEDWAAIGAAALRQNNLPFSSRVKTYPPRRLSAQIHVSSLSQSGRRGSSVSSAAQALSLRQWQQTRGFSNPLGSWKEATPLDGILEGKKSMTPNFGLDGAMDVDITSQDPKERAAVEALMQMGSM</sequence>
<feature type="compositionally biased region" description="Basic and acidic residues" evidence="1">
    <location>
        <begin position="301"/>
        <end position="312"/>
    </location>
</feature>